<gene>
    <name evidence="4" type="ORF">QYM36_011671</name>
</gene>
<sequence>MFGFGGSSDTSSGSSSPESDLSSFSVGENPIDFTSSSPMASGLGSAGSSGVDADLQRTLMIEQQRAQFQAQIHKVTDICWDMCMDKPKSSLDSRTETCIANCTERFLDHTILITKRFAQLLQKSAGY</sequence>
<keyword evidence="1" id="KW-0813">Transport</keyword>
<dbReference type="Gene3D" id="1.10.287.810">
    <property type="entry name" value="Mitochondrial import inner membrane translocase subunit tim13 like domains"/>
    <property type="match status" value="1"/>
</dbReference>
<feature type="compositionally biased region" description="Low complexity" evidence="2">
    <location>
        <begin position="7"/>
        <end position="25"/>
    </location>
</feature>
<accession>A0AA88HQ18</accession>
<keyword evidence="1" id="KW-0496">Mitochondrion</keyword>
<organism evidence="4 5">
    <name type="scientific">Artemia franciscana</name>
    <name type="common">Brine shrimp</name>
    <name type="synonym">Artemia sanfranciscana</name>
    <dbReference type="NCBI Taxonomy" id="6661"/>
    <lineage>
        <taxon>Eukaryota</taxon>
        <taxon>Metazoa</taxon>
        <taxon>Ecdysozoa</taxon>
        <taxon>Arthropoda</taxon>
        <taxon>Crustacea</taxon>
        <taxon>Branchiopoda</taxon>
        <taxon>Anostraca</taxon>
        <taxon>Artemiidae</taxon>
        <taxon>Artemia</taxon>
    </lineage>
</organism>
<comment type="domain">
    <text evidence="1">The twin CX3C motif contains 4 conserved Cys residues that form 2 disulfide bonds in the mitochondrial intermembrane space.</text>
</comment>
<proteinExistence type="inferred from homology"/>
<dbReference type="AlphaFoldDB" id="A0AA88HQ18"/>
<keyword evidence="1" id="KW-1015">Disulfide bond</keyword>
<dbReference type="EMBL" id="JAVRJZ010000015">
    <property type="protein sequence ID" value="KAK2713058.1"/>
    <property type="molecule type" value="Genomic_DNA"/>
</dbReference>
<dbReference type="GO" id="GO:0015031">
    <property type="term" value="P:protein transport"/>
    <property type="evidence" value="ECO:0007669"/>
    <property type="project" value="UniProtKB-KW"/>
</dbReference>
<name>A0AA88HQ18_ARTSF</name>
<dbReference type="GO" id="GO:0005743">
    <property type="term" value="C:mitochondrial inner membrane"/>
    <property type="evidence" value="ECO:0007669"/>
    <property type="project" value="UniProtKB-SubCell"/>
</dbReference>
<keyword evidence="1" id="KW-0472">Membrane</keyword>
<evidence type="ECO:0000313" key="4">
    <source>
        <dbReference type="EMBL" id="KAK2713058.1"/>
    </source>
</evidence>
<keyword evidence="1" id="KW-0811">Translocation</keyword>
<evidence type="ECO:0000256" key="1">
    <source>
        <dbReference type="RuleBase" id="RU367043"/>
    </source>
</evidence>
<dbReference type="Proteomes" id="UP001187531">
    <property type="component" value="Unassembled WGS sequence"/>
</dbReference>
<comment type="caution">
    <text evidence="4">The sequence shown here is derived from an EMBL/GenBank/DDBJ whole genome shotgun (WGS) entry which is preliminary data.</text>
</comment>
<keyword evidence="1" id="KW-0143">Chaperone</keyword>
<reference evidence="4" key="1">
    <citation type="submission" date="2023-07" db="EMBL/GenBank/DDBJ databases">
        <title>Chromosome-level genome assembly of Artemia franciscana.</title>
        <authorList>
            <person name="Jo E."/>
        </authorList>
    </citation>
    <scope>NUCLEOTIDE SEQUENCE</scope>
    <source>
        <tissue evidence="4">Whole body</tissue>
    </source>
</reference>
<dbReference type="InterPro" id="IPR035427">
    <property type="entry name" value="Tim10-like_dom_sf"/>
</dbReference>
<dbReference type="InterPro" id="IPR004217">
    <property type="entry name" value="Tim10-like"/>
</dbReference>
<evidence type="ECO:0000313" key="5">
    <source>
        <dbReference type="Proteomes" id="UP001187531"/>
    </source>
</evidence>
<protein>
    <recommendedName>
        <fullName evidence="1">Mitochondrial import inner membrane translocase subunit</fullName>
    </recommendedName>
</protein>
<keyword evidence="1" id="KW-0653">Protein transport</keyword>
<dbReference type="Pfam" id="PF02953">
    <property type="entry name" value="zf-Tim10_DDP"/>
    <property type="match status" value="1"/>
</dbReference>
<keyword evidence="5" id="KW-1185">Reference proteome</keyword>
<evidence type="ECO:0000259" key="3">
    <source>
        <dbReference type="Pfam" id="PF02953"/>
    </source>
</evidence>
<comment type="subunit">
    <text evidence="1">Heterohexamer.</text>
</comment>
<feature type="domain" description="Tim10-like" evidence="3">
    <location>
        <begin position="59"/>
        <end position="119"/>
    </location>
</feature>
<comment type="similarity">
    <text evidence="1">Belongs to the small Tim family.</text>
</comment>
<evidence type="ECO:0000256" key="2">
    <source>
        <dbReference type="SAM" id="MobiDB-lite"/>
    </source>
</evidence>
<comment type="subcellular location">
    <subcellularLocation>
        <location evidence="1">Mitochondrion inner membrane</location>
        <topology evidence="1">Peripheral membrane protein</topology>
        <orientation evidence="1">Intermembrane side</orientation>
    </subcellularLocation>
</comment>
<keyword evidence="1" id="KW-0999">Mitochondrion inner membrane</keyword>
<dbReference type="SUPFAM" id="SSF144122">
    <property type="entry name" value="Tim10-like"/>
    <property type="match status" value="1"/>
</dbReference>
<comment type="function">
    <text evidence="1">Mitochondrial intermembrane chaperone that participates in the import and insertion of some multi-pass transmembrane proteins into the mitochondrial inner membrane. Also required for the transfer of beta-barrel precursors from the TOM complex to the sorting and assembly machinery (SAM complex) of the outer membrane. Acts as a chaperone-like protein that protects the hydrophobic precursors from aggregation and guide them through the mitochondrial intermembrane space.</text>
</comment>
<feature type="compositionally biased region" description="Low complexity" evidence="2">
    <location>
        <begin position="35"/>
        <end position="50"/>
    </location>
</feature>
<feature type="region of interest" description="Disordered" evidence="2">
    <location>
        <begin position="1"/>
        <end position="51"/>
    </location>
</feature>